<keyword evidence="4" id="KW-0378">Hydrolase</keyword>
<dbReference type="SUPFAM" id="SSF49785">
    <property type="entry name" value="Galactose-binding domain-like"/>
    <property type="match status" value="1"/>
</dbReference>
<dbReference type="Pfam" id="PF00942">
    <property type="entry name" value="CBM_3"/>
    <property type="match status" value="1"/>
</dbReference>
<dbReference type="CDD" id="cd00146">
    <property type="entry name" value="PKD"/>
    <property type="match status" value="1"/>
</dbReference>
<keyword evidence="13" id="KW-1185">Reference proteome</keyword>
<keyword evidence="7" id="KW-0326">Glycosidase</keyword>
<evidence type="ECO:0000256" key="1">
    <source>
        <dbReference type="ARBA" id="ARBA00000966"/>
    </source>
</evidence>
<dbReference type="Pfam" id="PF18911">
    <property type="entry name" value="PKD_4"/>
    <property type="match status" value="1"/>
</dbReference>
<dbReference type="Pfam" id="PF00150">
    <property type="entry name" value="Cellulase"/>
    <property type="match status" value="1"/>
</dbReference>
<protein>
    <recommendedName>
        <fullName evidence="2">cellulase</fullName>
        <ecNumber evidence="2">3.2.1.4</ecNumber>
    </recommendedName>
</protein>
<evidence type="ECO:0000256" key="8">
    <source>
        <dbReference type="ARBA" id="ARBA00023326"/>
    </source>
</evidence>
<dbReference type="PANTHER" id="PTHR34142">
    <property type="entry name" value="ENDO-BETA-1,4-GLUCANASE A"/>
    <property type="match status" value="1"/>
</dbReference>
<evidence type="ECO:0000256" key="6">
    <source>
        <dbReference type="ARBA" id="ARBA00023277"/>
    </source>
</evidence>
<dbReference type="Gene3D" id="2.60.40.10">
    <property type="entry name" value="Immunoglobulins"/>
    <property type="match status" value="1"/>
</dbReference>
<dbReference type="SMART" id="SM00089">
    <property type="entry name" value="PKD"/>
    <property type="match status" value="1"/>
</dbReference>
<dbReference type="EC" id="3.2.1.4" evidence="2"/>
<dbReference type="SMART" id="SM00606">
    <property type="entry name" value="CBD_IV"/>
    <property type="match status" value="1"/>
</dbReference>
<dbReference type="InterPro" id="IPR008979">
    <property type="entry name" value="Galactose-bd-like_sf"/>
</dbReference>
<evidence type="ECO:0000259" key="9">
    <source>
        <dbReference type="PROSITE" id="PS50093"/>
    </source>
</evidence>
<sequence length="913" mass="100534">MMKATKESILKTLSILLFMMLGLTGYNSFSQNTIRVEEGKIYTSCNEEVVMRGVNEMFVWSQDRTGTTILPEIAKTGSNAVRLVWTTQGDETELDQLINNSIKNKMIPVAELHDATGDFSKLQMLLDYWTRPAVLSTIQKYKKWLIVNIGNEVGNGSESTAQWVAYYKDAITQLRNAGIDTPLMIDCGGYGNRESYFLEGGNELLEFDPLHNIIFAVHTYWTNGDDQAKIDRLNTMIEDAKLKKLPYIIGEGPQEAASPIACGQPFPYQEMIKRLQEEKIGWLSWSWGAVDNSDCGAPNSVFDITSNGNYGSWASTFAEEICVTDINSIKNTSIIPQSMIDPTITSCGTTYTISASANPGGTISPSGNIIVSENDNQIFDITANIGFKIEDVLVDGSSIGDVNTYTFSNVTQNHTIEVIYATVPLPPQEPYVNGVPQVIPGKIKATSFDLGGETVAYHDISLGNDGNGIRQDEDVDTETNGDGGNIGYTAKGEWIEYTVNVAQAGIYNIEVLVASENSNGQFHIEFDGTDVTGIQNVAATSSWASFVPQKISNVTLTKGEQVMRFFIDNGAFNFSTMTFSDDGTIENNFPLADFITDKVTGLAPLEVSFDASNSSDPKGNPLTYNWDFGDGNIANGQKVTHTFDTIGEYTVTLTVDNGQGGTDTKTITIKVVDQLPTSDIILTYKDGGNGSATDNTINPHIQLINNGDNPIDYKDIIIRYWFTSEDSNDLNFWCDWAQLGTNDVLGVFGQNAGMNYLDISFTANAGLLPAKTNSGPIQVRFAKANWSNFDETDDYSYDNTKTAYTNHDKIAVYVNGNLVWGVEPSTTLSNISNPIQIKAFPNPVFDKLTLNTTTNFKNANIKVIDLYGNLLYEETIQKNTNIKNMDFSQLKSGIYFIQVKQDDDNIIVKQIIK</sequence>
<dbReference type="SMART" id="SM01067">
    <property type="entry name" value="CBM_3"/>
    <property type="match status" value="1"/>
</dbReference>
<dbReference type="AlphaFoldDB" id="A0A504JM69"/>
<dbReference type="InterPro" id="IPR000601">
    <property type="entry name" value="PKD_dom"/>
</dbReference>
<dbReference type="PROSITE" id="PS51175">
    <property type="entry name" value="CBM6"/>
    <property type="match status" value="1"/>
</dbReference>
<dbReference type="GO" id="GO:0030245">
    <property type="term" value="P:cellulose catabolic process"/>
    <property type="evidence" value="ECO:0007669"/>
    <property type="project" value="UniProtKB-KW"/>
</dbReference>
<dbReference type="PROSITE" id="PS50093">
    <property type="entry name" value="PKD"/>
    <property type="match status" value="1"/>
</dbReference>
<dbReference type="InterPro" id="IPR035986">
    <property type="entry name" value="PKD_dom_sf"/>
</dbReference>
<keyword evidence="6" id="KW-0119">Carbohydrate metabolism</keyword>
<evidence type="ECO:0000256" key="5">
    <source>
        <dbReference type="ARBA" id="ARBA00023001"/>
    </source>
</evidence>
<proteinExistence type="predicted"/>
<dbReference type="NCBIfam" id="TIGR04183">
    <property type="entry name" value="Por_Secre_tail"/>
    <property type="match status" value="1"/>
</dbReference>
<dbReference type="Pfam" id="PF03422">
    <property type="entry name" value="CBM_6"/>
    <property type="match status" value="1"/>
</dbReference>
<dbReference type="Gene3D" id="2.60.40.710">
    <property type="entry name" value="Endoglucanase-like"/>
    <property type="match status" value="1"/>
</dbReference>
<evidence type="ECO:0000256" key="3">
    <source>
        <dbReference type="ARBA" id="ARBA00022729"/>
    </source>
</evidence>
<accession>A0A504JM69</accession>
<reference evidence="12 13" key="1">
    <citation type="submission" date="2019-06" db="EMBL/GenBank/DDBJ databases">
        <authorList>
            <person name="Meng X."/>
        </authorList>
    </citation>
    <scope>NUCLEOTIDE SEQUENCE [LARGE SCALE GENOMIC DNA]</scope>
    <source>
        <strain evidence="12 13">M625</strain>
    </source>
</reference>
<dbReference type="InterPro" id="IPR005084">
    <property type="entry name" value="CBM6"/>
</dbReference>
<dbReference type="EMBL" id="VFWZ01000002">
    <property type="protein sequence ID" value="TPN87771.1"/>
    <property type="molecule type" value="Genomic_DNA"/>
</dbReference>
<keyword evidence="3" id="KW-0732">Signal</keyword>
<evidence type="ECO:0000313" key="12">
    <source>
        <dbReference type="EMBL" id="TPN87771.1"/>
    </source>
</evidence>
<dbReference type="InterPro" id="IPR036966">
    <property type="entry name" value="CBM3_sf"/>
</dbReference>
<name>A0A504JM69_9FLAO</name>
<organism evidence="12 13">
    <name type="scientific">Aquimarina algicola</name>
    <dbReference type="NCBI Taxonomy" id="2589995"/>
    <lineage>
        <taxon>Bacteria</taxon>
        <taxon>Pseudomonadati</taxon>
        <taxon>Bacteroidota</taxon>
        <taxon>Flavobacteriia</taxon>
        <taxon>Flavobacteriales</taxon>
        <taxon>Flavobacteriaceae</taxon>
        <taxon>Aquimarina</taxon>
    </lineage>
</organism>
<dbReference type="InterPro" id="IPR006584">
    <property type="entry name" value="Cellulose-bd_IV"/>
</dbReference>
<dbReference type="GO" id="GO:0008810">
    <property type="term" value="F:cellulase activity"/>
    <property type="evidence" value="ECO:0007669"/>
    <property type="project" value="UniProtKB-EC"/>
</dbReference>
<dbReference type="CDD" id="cd04080">
    <property type="entry name" value="CBM6_cellulase-like"/>
    <property type="match status" value="1"/>
</dbReference>
<keyword evidence="5" id="KW-0136">Cellulose degradation</keyword>
<dbReference type="Gene3D" id="3.20.20.80">
    <property type="entry name" value="Glycosidases"/>
    <property type="match status" value="1"/>
</dbReference>
<keyword evidence="8" id="KW-0624">Polysaccharide degradation</keyword>
<dbReference type="InterPro" id="IPR008965">
    <property type="entry name" value="CBM2/CBM3_carb-bd_dom_sf"/>
</dbReference>
<evidence type="ECO:0000313" key="13">
    <source>
        <dbReference type="Proteomes" id="UP000315540"/>
    </source>
</evidence>
<dbReference type="InterPro" id="IPR017853">
    <property type="entry name" value="GH"/>
</dbReference>
<dbReference type="GO" id="GO:0030248">
    <property type="term" value="F:cellulose binding"/>
    <property type="evidence" value="ECO:0007669"/>
    <property type="project" value="InterPro"/>
</dbReference>
<dbReference type="OrthoDB" id="9800925at2"/>
<dbReference type="Pfam" id="PF18962">
    <property type="entry name" value="Por_Secre_tail"/>
    <property type="match status" value="1"/>
</dbReference>
<comment type="catalytic activity">
    <reaction evidence="1">
        <text>Endohydrolysis of (1-&gt;4)-beta-D-glucosidic linkages in cellulose, lichenin and cereal beta-D-glucans.</text>
        <dbReference type="EC" id="3.2.1.4"/>
    </reaction>
</comment>
<gene>
    <name evidence="12" type="ORF">FHK87_09360</name>
</gene>
<feature type="domain" description="CBM3" evidence="10">
    <location>
        <begin position="677"/>
        <end position="825"/>
    </location>
</feature>
<dbReference type="InterPro" id="IPR013783">
    <property type="entry name" value="Ig-like_fold"/>
</dbReference>
<comment type="caution">
    <text evidence="12">The sequence shown here is derived from an EMBL/GenBank/DDBJ whole genome shotgun (WGS) entry which is preliminary data.</text>
</comment>
<dbReference type="Gene3D" id="2.60.120.260">
    <property type="entry name" value="Galactose-binding domain-like"/>
    <property type="match status" value="1"/>
</dbReference>
<dbReference type="SUPFAM" id="SSF49299">
    <property type="entry name" value="PKD domain"/>
    <property type="match status" value="1"/>
</dbReference>
<evidence type="ECO:0000256" key="2">
    <source>
        <dbReference type="ARBA" id="ARBA00012601"/>
    </source>
</evidence>
<dbReference type="InterPro" id="IPR001547">
    <property type="entry name" value="Glyco_hydro_5"/>
</dbReference>
<dbReference type="SUPFAM" id="SSF51445">
    <property type="entry name" value="(Trans)glycosidases"/>
    <property type="match status" value="1"/>
</dbReference>
<dbReference type="PANTHER" id="PTHR34142:SF1">
    <property type="entry name" value="GLYCOSIDE HYDROLASE FAMILY 5 DOMAIN-CONTAINING PROTEIN"/>
    <property type="match status" value="1"/>
</dbReference>
<feature type="domain" description="CBM6" evidence="11">
    <location>
        <begin position="441"/>
        <end position="580"/>
    </location>
</feature>
<feature type="domain" description="PKD" evidence="9">
    <location>
        <begin position="590"/>
        <end position="671"/>
    </location>
</feature>
<evidence type="ECO:0000259" key="11">
    <source>
        <dbReference type="PROSITE" id="PS51175"/>
    </source>
</evidence>
<evidence type="ECO:0000259" key="10">
    <source>
        <dbReference type="PROSITE" id="PS51172"/>
    </source>
</evidence>
<dbReference type="PROSITE" id="PS51172">
    <property type="entry name" value="CBM3"/>
    <property type="match status" value="1"/>
</dbReference>
<dbReference type="RefSeq" id="WP_140592410.1">
    <property type="nucleotide sequence ID" value="NZ_VFWZ01000002.1"/>
</dbReference>
<dbReference type="SUPFAM" id="SSF49384">
    <property type="entry name" value="Carbohydrate-binding domain"/>
    <property type="match status" value="1"/>
</dbReference>
<dbReference type="InterPro" id="IPR001956">
    <property type="entry name" value="CBM3"/>
</dbReference>
<dbReference type="InterPro" id="IPR026444">
    <property type="entry name" value="Secre_tail"/>
</dbReference>
<evidence type="ECO:0000256" key="7">
    <source>
        <dbReference type="ARBA" id="ARBA00023295"/>
    </source>
</evidence>
<dbReference type="Proteomes" id="UP000315540">
    <property type="component" value="Unassembled WGS sequence"/>
</dbReference>
<dbReference type="InterPro" id="IPR022409">
    <property type="entry name" value="PKD/Chitinase_dom"/>
</dbReference>
<evidence type="ECO:0000256" key="4">
    <source>
        <dbReference type="ARBA" id="ARBA00022801"/>
    </source>
</evidence>